<organism evidence="1 2">
    <name type="scientific">Plantactinospora endophytica</name>
    <dbReference type="NCBI Taxonomy" id="673535"/>
    <lineage>
        <taxon>Bacteria</taxon>
        <taxon>Bacillati</taxon>
        <taxon>Actinomycetota</taxon>
        <taxon>Actinomycetes</taxon>
        <taxon>Micromonosporales</taxon>
        <taxon>Micromonosporaceae</taxon>
        <taxon>Plantactinospora</taxon>
    </lineage>
</organism>
<keyword evidence="2" id="KW-1185">Reference proteome</keyword>
<gene>
    <name evidence="1" type="ORF">Pen02_46860</name>
</gene>
<reference evidence="1 2" key="1">
    <citation type="submission" date="2021-01" db="EMBL/GenBank/DDBJ databases">
        <title>Whole genome shotgun sequence of Plantactinospora endophytica NBRC 110450.</title>
        <authorList>
            <person name="Komaki H."/>
            <person name="Tamura T."/>
        </authorList>
    </citation>
    <scope>NUCLEOTIDE SEQUENCE [LARGE SCALE GENOMIC DNA]</scope>
    <source>
        <strain evidence="1 2">NBRC 110450</strain>
    </source>
</reference>
<accession>A0ABQ4E4Y4</accession>
<sequence>MVWSTGAYAPIRPPLRPSGSTSLLDRASLADAFEAACLIRCTQVERMRQPTSMVAEFSSEAAATRLADLLVRLGTPARSERITAGVRRRYELHRLHLTEPGQPAVLSMGWRQGRTALLDPAAVGASAPRNARRQALAAAAWRAALLAAGRHVRTTILGVRICDTELAAVLVRSAQLLGSPASVAPRSGCLLVTVPGGPDKERILRRSAHPVSLAS</sequence>
<evidence type="ECO:0000313" key="1">
    <source>
        <dbReference type="EMBL" id="GIG89750.1"/>
    </source>
</evidence>
<dbReference type="EMBL" id="BONW01000021">
    <property type="protein sequence ID" value="GIG89750.1"/>
    <property type="molecule type" value="Genomic_DNA"/>
</dbReference>
<proteinExistence type="predicted"/>
<dbReference type="RefSeq" id="WP_239141109.1">
    <property type="nucleotide sequence ID" value="NZ_BONW01000021.1"/>
</dbReference>
<protein>
    <recommendedName>
        <fullName evidence="3">TIGR04222 domain-containing membrane protein</fullName>
    </recommendedName>
</protein>
<dbReference type="Proteomes" id="UP000646749">
    <property type="component" value="Unassembled WGS sequence"/>
</dbReference>
<name>A0ABQ4E4Y4_9ACTN</name>
<comment type="caution">
    <text evidence="1">The sequence shown here is derived from an EMBL/GenBank/DDBJ whole genome shotgun (WGS) entry which is preliminary data.</text>
</comment>
<evidence type="ECO:0000313" key="2">
    <source>
        <dbReference type="Proteomes" id="UP000646749"/>
    </source>
</evidence>
<evidence type="ECO:0008006" key="3">
    <source>
        <dbReference type="Google" id="ProtNLM"/>
    </source>
</evidence>